<dbReference type="Proteomes" id="UP001059934">
    <property type="component" value="Chromosome"/>
</dbReference>
<dbReference type="PANTHER" id="PTHR43210:SF5">
    <property type="entry name" value="DETHIOBIOTIN SYNTHETASE"/>
    <property type="match status" value="1"/>
</dbReference>
<feature type="binding site" evidence="2">
    <location>
        <position position="56"/>
    </location>
    <ligand>
        <name>Mg(2+)</name>
        <dbReference type="ChEBI" id="CHEBI:18420"/>
    </ligand>
</feature>
<dbReference type="PANTHER" id="PTHR43210">
    <property type="entry name" value="DETHIOBIOTIN SYNTHETASE"/>
    <property type="match status" value="1"/>
</dbReference>
<keyword evidence="2 3" id="KW-0436">Ligase</keyword>
<evidence type="ECO:0000313" key="4">
    <source>
        <dbReference type="Proteomes" id="UP001059934"/>
    </source>
</evidence>
<evidence type="ECO:0000256" key="2">
    <source>
        <dbReference type="HAMAP-Rule" id="MF_00336"/>
    </source>
</evidence>
<comment type="subunit">
    <text evidence="2">Homodimer.</text>
</comment>
<accession>A0ABY5TQ75</accession>
<comment type="similarity">
    <text evidence="2">Belongs to the dethiobiotin synthetase family.</text>
</comment>
<dbReference type="Pfam" id="PF13500">
    <property type="entry name" value="AAA_26"/>
    <property type="match status" value="1"/>
</dbReference>
<comment type="caution">
    <text evidence="2">Lacks conserved residue(s) required for the propagation of feature annotation.</text>
</comment>
<dbReference type="EMBL" id="CP103416">
    <property type="protein sequence ID" value="UVW35982.1"/>
    <property type="molecule type" value="Genomic_DNA"/>
</dbReference>
<keyword evidence="2" id="KW-0460">Magnesium</keyword>
<evidence type="ECO:0000313" key="3">
    <source>
        <dbReference type="EMBL" id="UVW35982.1"/>
    </source>
</evidence>
<evidence type="ECO:0000256" key="1">
    <source>
        <dbReference type="ARBA" id="ARBA00022756"/>
    </source>
</evidence>
<keyword evidence="1 2" id="KW-0093">Biotin biosynthesis</keyword>
<comment type="catalytic activity">
    <reaction evidence="2">
        <text>(7R,8S)-7,8-diammoniononanoate + CO2 + ATP = (4R,5S)-dethiobiotin + ADP + phosphate + 3 H(+)</text>
        <dbReference type="Rhea" id="RHEA:15805"/>
        <dbReference type="ChEBI" id="CHEBI:15378"/>
        <dbReference type="ChEBI" id="CHEBI:16526"/>
        <dbReference type="ChEBI" id="CHEBI:30616"/>
        <dbReference type="ChEBI" id="CHEBI:43474"/>
        <dbReference type="ChEBI" id="CHEBI:149469"/>
        <dbReference type="ChEBI" id="CHEBI:149473"/>
        <dbReference type="ChEBI" id="CHEBI:456216"/>
        <dbReference type="EC" id="6.3.3.3"/>
    </reaction>
</comment>
<keyword evidence="2" id="KW-0479">Metal-binding</keyword>
<dbReference type="Gene3D" id="3.40.50.300">
    <property type="entry name" value="P-loop containing nucleotide triphosphate hydrolases"/>
    <property type="match status" value="1"/>
</dbReference>
<dbReference type="PIRSF" id="PIRSF006755">
    <property type="entry name" value="DTB_synth"/>
    <property type="match status" value="1"/>
</dbReference>
<feature type="binding site" evidence="2">
    <location>
        <begin position="14"/>
        <end position="19"/>
    </location>
    <ligand>
        <name>ATP</name>
        <dbReference type="ChEBI" id="CHEBI:30616"/>
    </ligand>
</feature>
<reference evidence="3" key="1">
    <citation type="submission" date="2022-08" db="EMBL/GenBank/DDBJ databases">
        <title>Catabolic pathway analysis in culturable SAR92 clade bacteria reveals their overlooked roles in DMSP degradation in coastal seas.</title>
        <authorList>
            <person name="He X."/>
            <person name="Zhang X."/>
            <person name="Zhang Y."/>
        </authorList>
    </citation>
    <scope>NUCLEOTIDE SEQUENCE</scope>
    <source>
        <strain evidence="3">H455</strain>
    </source>
</reference>
<keyword evidence="4" id="KW-1185">Reference proteome</keyword>
<organism evidence="3 4">
    <name type="scientific">SAR92 clade bacterium H455</name>
    <dbReference type="NCBI Taxonomy" id="2974818"/>
    <lineage>
        <taxon>Bacteria</taxon>
        <taxon>Pseudomonadati</taxon>
        <taxon>Pseudomonadota</taxon>
        <taxon>Gammaproteobacteria</taxon>
        <taxon>Cellvibrionales</taxon>
        <taxon>Porticoccaceae</taxon>
        <taxon>SAR92 clade</taxon>
    </lineage>
</organism>
<keyword evidence="2" id="KW-0963">Cytoplasm</keyword>
<feature type="binding site" evidence="2">
    <location>
        <position position="118"/>
    </location>
    <ligand>
        <name>Mg(2+)</name>
        <dbReference type="ChEBI" id="CHEBI:18420"/>
    </ligand>
</feature>
<name>A0ABY5TQ75_9GAMM</name>
<feature type="binding site" evidence="2">
    <location>
        <begin position="207"/>
        <end position="209"/>
    </location>
    <ligand>
        <name>ATP</name>
        <dbReference type="ChEBI" id="CHEBI:30616"/>
    </ligand>
</feature>
<proteinExistence type="inferred from homology"/>
<feature type="active site" evidence="2">
    <location>
        <position position="39"/>
    </location>
</feature>
<feature type="binding site" evidence="2">
    <location>
        <position position="18"/>
    </location>
    <ligand>
        <name>Mg(2+)</name>
        <dbReference type="ChEBI" id="CHEBI:18420"/>
    </ligand>
</feature>
<comment type="cofactor">
    <cofactor evidence="2">
        <name>Mg(2+)</name>
        <dbReference type="ChEBI" id="CHEBI:18420"/>
    </cofactor>
</comment>
<keyword evidence="2" id="KW-0547">Nucleotide-binding</keyword>
<keyword evidence="2" id="KW-0067">ATP-binding</keyword>
<feature type="binding site" evidence="2">
    <location>
        <begin position="118"/>
        <end position="121"/>
    </location>
    <ligand>
        <name>ATP</name>
        <dbReference type="ChEBI" id="CHEBI:30616"/>
    </ligand>
</feature>
<dbReference type="SUPFAM" id="SSF52540">
    <property type="entry name" value="P-loop containing nucleoside triphosphate hydrolases"/>
    <property type="match status" value="1"/>
</dbReference>
<protein>
    <recommendedName>
        <fullName evidence="2">ATP-dependent dethiobiotin synthetase BioD</fullName>
        <ecNumber evidence="2">6.3.3.3</ecNumber>
    </recommendedName>
    <alternativeName>
        <fullName evidence="2">DTB synthetase</fullName>
        <shortName evidence="2">DTBS</shortName>
    </alternativeName>
    <alternativeName>
        <fullName evidence="2">Dethiobiotin synthase</fullName>
    </alternativeName>
</protein>
<sequence length="226" mass="24084">MAKQWLFVTGTDTDVGKTVVACGFLAAANQQGLRTAAIKPVAAGCEVTEQGMTNTDALQLQAAASHQLSYQQINPVALEPAIAPHIAAAEAGVRMSVSRLVGYCRGVSLMPVDMVVIEGAGGWRVPINSRETLADVARELECAVIVVVGMRLGCLNHALLTMEAIRRDGLQVAGWVANILDPEMPRLQENIDTLKQCINEPCLGTVPRLDDLSAEQVAKFLTVPGR</sequence>
<dbReference type="GO" id="GO:0004141">
    <property type="term" value="F:dethiobiotin synthase activity"/>
    <property type="evidence" value="ECO:0007669"/>
    <property type="project" value="UniProtKB-EC"/>
</dbReference>
<comment type="pathway">
    <text evidence="2">Cofactor biosynthesis; biotin biosynthesis; biotin from 7,8-diaminononanoate: step 1/2.</text>
</comment>
<comment type="function">
    <text evidence="2">Catalyzes a mechanistically unusual reaction, the ATP-dependent insertion of CO2 between the N7 and N8 nitrogen atoms of 7,8-diaminopelargonic acid (DAPA, also called 7,8-diammoniononanoate) to form a ureido ring.</text>
</comment>
<dbReference type="InterPro" id="IPR027417">
    <property type="entry name" value="P-loop_NTPase"/>
</dbReference>
<dbReference type="HAMAP" id="MF_00336">
    <property type="entry name" value="BioD"/>
    <property type="match status" value="1"/>
</dbReference>
<dbReference type="EC" id="6.3.3.3" evidence="2"/>
<feature type="binding site" evidence="2">
    <location>
        <position position="56"/>
    </location>
    <ligand>
        <name>ATP</name>
        <dbReference type="ChEBI" id="CHEBI:30616"/>
    </ligand>
</feature>
<dbReference type="CDD" id="cd03109">
    <property type="entry name" value="DTBS"/>
    <property type="match status" value="1"/>
</dbReference>
<dbReference type="InterPro" id="IPR004472">
    <property type="entry name" value="DTB_synth_BioD"/>
</dbReference>
<dbReference type="NCBIfam" id="TIGR00347">
    <property type="entry name" value="bioD"/>
    <property type="match status" value="1"/>
</dbReference>
<gene>
    <name evidence="2 3" type="primary">bioD</name>
    <name evidence="3" type="ORF">NYF23_05075</name>
</gene>
<comment type="subcellular location">
    <subcellularLocation>
        <location evidence="2">Cytoplasm</location>
    </subcellularLocation>
</comment>